<accession>A0ABD0L0E7</accession>
<dbReference type="EMBL" id="JACVVK020000097">
    <property type="protein sequence ID" value="KAK7492974.1"/>
    <property type="molecule type" value="Genomic_DNA"/>
</dbReference>
<protein>
    <submittedName>
        <fullName evidence="2">Uncharacterized protein</fullName>
    </submittedName>
</protein>
<sequence>MGLMRGHGQLLSETITKSETSKSATLGSQKIRCMDRDFTLDYEVRDKLAFVSAYGVKLFLDRGKPPRTNSTNRNGVKNSLTSLAKIVKMADGLVIARQ</sequence>
<feature type="compositionally biased region" description="Low complexity" evidence="1">
    <location>
        <begin position="12"/>
        <end position="25"/>
    </location>
</feature>
<organism evidence="2 3">
    <name type="scientific">Batillaria attramentaria</name>
    <dbReference type="NCBI Taxonomy" id="370345"/>
    <lineage>
        <taxon>Eukaryota</taxon>
        <taxon>Metazoa</taxon>
        <taxon>Spiralia</taxon>
        <taxon>Lophotrochozoa</taxon>
        <taxon>Mollusca</taxon>
        <taxon>Gastropoda</taxon>
        <taxon>Caenogastropoda</taxon>
        <taxon>Sorbeoconcha</taxon>
        <taxon>Cerithioidea</taxon>
        <taxon>Batillariidae</taxon>
        <taxon>Batillaria</taxon>
    </lineage>
</organism>
<dbReference type="AlphaFoldDB" id="A0ABD0L0E7"/>
<gene>
    <name evidence="2" type="ORF">BaRGS_00015704</name>
</gene>
<evidence type="ECO:0000313" key="2">
    <source>
        <dbReference type="EMBL" id="KAK7492974.1"/>
    </source>
</evidence>
<evidence type="ECO:0000256" key="1">
    <source>
        <dbReference type="SAM" id="MobiDB-lite"/>
    </source>
</evidence>
<keyword evidence="3" id="KW-1185">Reference proteome</keyword>
<comment type="caution">
    <text evidence="2">The sequence shown here is derived from an EMBL/GenBank/DDBJ whole genome shotgun (WGS) entry which is preliminary data.</text>
</comment>
<evidence type="ECO:0000313" key="3">
    <source>
        <dbReference type="Proteomes" id="UP001519460"/>
    </source>
</evidence>
<dbReference type="Proteomes" id="UP001519460">
    <property type="component" value="Unassembled WGS sequence"/>
</dbReference>
<feature type="region of interest" description="Disordered" evidence="1">
    <location>
        <begin position="1"/>
        <end position="26"/>
    </location>
</feature>
<name>A0ABD0L0E7_9CAEN</name>
<proteinExistence type="predicted"/>
<reference evidence="2 3" key="1">
    <citation type="journal article" date="2023" name="Sci. Data">
        <title>Genome assembly of the Korean intertidal mud-creeper Batillaria attramentaria.</title>
        <authorList>
            <person name="Patra A.K."/>
            <person name="Ho P.T."/>
            <person name="Jun S."/>
            <person name="Lee S.J."/>
            <person name="Kim Y."/>
            <person name="Won Y.J."/>
        </authorList>
    </citation>
    <scope>NUCLEOTIDE SEQUENCE [LARGE SCALE GENOMIC DNA]</scope>
    <source>
        <strain evidence="2">Wonlab-2016</strain>
    </source>
</reference>